<evidence type="ECO:0000313" key="2">
    <source>
        <dbReference type="Proteomes" id="UP000614350"/>
    </source>
</evidence>
<accession>A0A834J8G4</accession>
<dbReference type="EMBL" id="JACSEA010000017">
    <property type="protein sequence ID" value="KAF7383350.1"/>
    <property type="molecule type" value="Genomic_DNA"/>
</dbReference>
<protein>
    <submittedName>
        <fullName evidence="1">Uncharacterized protein</fullName>
    </submittedName>
</protein>
<gene>
    <name evidence="1" type="ORF">HZH66_012700</name>
</gene>
<evidence type="ECO:0000313" key="1">
    <source>
        <dbReference type="EMBL" id="KAF7383350.1"/>
    </source>
</evidence>
<dbReference type="Proteomes" id="UP000614350">
    <property type="component" value="Unassembled WGS sequence"/>
</dbReference>
<organism evidence="1 2">
    <name type="scientific">Vespula vulgaris</name>
    <name type="common">Yellow jacket</name>
    <name type="synonym">Wasp</name>
    <dbReference type="NCBI Taxonomy" id="7454"/>
    <lineage>
        <taxon>Eukaryota</taxon>
        <taxon>Metazoa</taxon>
        <taxon>Ecdysozoa</taxon>
        <taxon>Arthropoda</taxon>
        <taxon>Hexapoda</taxon>
        <taxon>Insecta</taxon>
        <taxon>Pterygota</taxon>
        <taxon>Neoptera</taxon>
        <taxon>Endopterygota</taxon>
        <taxon>Hymenoptera</taxon>
        <taxon>Apocrita</taxon>
        <taxon>Aculeata</taxon>
        <taxon>Vespoidea</taxon>
        <taxon>Vespidae</taxon>
        <taxon>Vespinae</taxon>
        <taxon>Vespula</taxon>
    </lineage>
</organism>
<name>A0A834J8G4_VESVU</name>
<keyword evidence="2" id="KW-1185">Reference proteome</keyword>
<proteinExistence type="predicted"/>
<comment type="caution">
    <text evidence="1">The sequence shown here is derived from an EMBL/GenBank/DDBJ whole genome shotgun (WGS) entry which is preliminary data.</text>
</comment>
<sequence length="86" mass="9787">MDRHEHEIESSLVDGMYEKINMTPILLANNCDILCKNKGEKVQRIDWVIPEATDGQTKISEASSKVPVRRLALSREQADIPRIVKN</sequence>
<reference evidence="1" key="1">
    <citation type="journal article" date="2020" name="G3 (Bethesda)">
        <title>High-Quality Assemblies for Three Invasive Social Wasps from the &lt;i&gt;Vespula&lt;/i&gt; Genus.</title>
        <authorList>
            <person name="Harrop T.W.R."/>
            <person name="Guhlin J."/>
            <person name="McLaughlin G.M."/>
            <person name="Permina E."/>
            <person name="Stockwell P."/>
            <person name="Gilligan J."/>
            <person name="Le Lec M.F."/>
            <person name="Gruber M.A.M."/>
            <person name="Quinn O."/>
            <person name="Lovegrove M."/>
            <person name="Duncan E.J."/>
            <person name="Remnant E.J."/>
            <person name="Van Eeckhoven J."/>
            <person name="Graham B."/>
            <person name="Knapp R.A."/>
            <person name="Langford K.W."/>
            <person name="Kronenberg Z."/>
            <person name="Press M.O."/>
            <person name="Eacker S.M."/>
            <person name="Wilson-Rankin E.E."/>
            <person name="Purcell J."/>
            <person name="Lester P.J."/>
            <person name="Dearden P.K."/>
        </authorList>
    </citation>
    <scope>NUCLEOTIDE SEQUENCE</scope>
    <source>
        <strain evidence="1">Marl-1</strain>
    </source>
</reference>
<dbReference type="AlphaFoldDB" id="A0A834J8G4"/>